<reference evidence="1" key="1">
    <citation type="submission" date="1999-03" db="EMBL/GenBank/DDBJ databases">
        <title>Functional prediction of the coding sequences of 5 new genes deduced by analysis of cDNA clones from human fetal liver.</title>
        <authorList>
            <person name="Zhang C."/>
            <person name="Yu Y."/>
            <person name="Zhang S."/>
            <person name="Zhou G."/>
            <person name="Wei H."/>
            <person name="Bi J."/>
            <person name="Xu W."/>
            <person name="Zai Y."/>
            <person name="Feng F."/>
            <person name="Liu M."/>
            <person name="He F."/>
        </authorList>
    </citation>
    <scope>NUCLEOTIDE SEQUENCE</scope>
</reference>
<dbReference type="AlphaFoldDB" id="Q9P0Y9"/>
<dbReference type="EMBL" id="AF138860">
    <property type="protein sequence ID" value="AAF61193.1"/>
    <property type="molecule type" value="mRNA"/>
</dbReference>
<organism evidence="1">
    <name type="scientific">Homo sapiens</name>
    <name type="common">Human</name>
    <dbReference type="NCBI Taxonomy" id="9606"/>
    <lineage>
        <taxon>Eukaryota</taxon>
        <taxon>Metazoa</taxon>
        <taxon>Chordata</taxon>
        <taxon>Craniata</taxon>
        <taxon>Vertebrata</taxon>
        <taxon>Euteleostomi</taxon>
        <taxon>Mammalia</taxon>
        <taxon>Eutheria</taxon>
        <taxon>Euarchontoglires</taxon>
        <taxon>Primates</taxon>
        <taxon>Haplorrhini</taxon>
        <taxon>Catarrhini</taxon>
        <taxon>Hominidae</taxon>
        <taxon>Homo</taxon>
    </lineage>
</organism>
<evidence type="ECO:0000313" key="1">
    <source>
        <dbReference type="EMBL" id="AAF61193.1"/>
    </source>
</evidence>
<proteinExistence type="evidence at transcript level"/>
<name>Q9P0Y9_HUMAN</name>
<protein>
    <submittedName>
        <fullName evidence="1">PRO0843</fullName>
    </submittedName>
</protein>
<accession>Q9P0Y9</accession>
<sequence length="123" mass="14406">MILENMLCQNRKVNQVGGRHRISLKELQFEGDAKRISKKMTISDTRGIGAHQVGRSTNLDWGLSEGSRRKTLLKMKLTYYLILLNILRQVFICEWCLHDHNINTEYCSKNMTSLYVEDEMNRN</sequence>